<sequence length="134" mass="14409">MVAWTQRTLSPEHSRETPLPSLPGKQQLPSSSAKQRRGGTACARENNQDRGAQTPVSRLLPLCPLSNSSLEAGASSTPQGQQVTTSPPMQMPLIQLRGPKHPCPGPPQGSLLLGSQVQWLAHTQSRHPANQDRV</sequence>
<dbReference type="Proteomes" id="UP000694423">
    <property type="component" value="Unplaced"/>
</dbReference>
<accession>A0A8C4KP07</accession>
<feature type="region of interest" description="Disordered" evidence="1">
    <location>
        <begin position="1"/>
        <end position="109"/>
    </location>
</feature>
<reference evidence="2" key="1">
    <citation type="submission" date="2025-08" db="UniProtKB">
        <authorList>
            <consortium name="Ensembl"/>
        </authorList>
    </citation>
    <scope>IDENTIFICATION</scope>
</reference>
<keyword evidence="3" id="KW-1185">Reference proteome</keyword>
<feature type="compositionally biased region" description="Polar residues" evidence="1">
    <location>
        <begin position="74"/>
        <end position="88"/>
    </location>
</feature>
<feature type="compositionally biased region" description="Low complexity" evidence="1">
    <location>
        <begin position="57"/>
        <end position="70"/>
    </location>
</feature>
<dbReference type="Ensembl" id="ENSDNVT00000028637.1">
    <property type="protein sequence ID" value="ENSDNVP00000023709.1"/>
    <property type="gene ID" value="ENSDNVG00000016474.1"/>
</dbReference>
<dbReference type="AlphaFoldDB" id="A0A8C4KP07"/>
<proteinExistence type="predicted"/>
<organism evidence="2 3">
    <name type="scientific">Dromaius novaehollandiae</name>
    <name type="common">Emu</name>
    <dbReference type="NCBI Taxonomy" id="8790"/>
    <lineage>
        <taxon>Eukaryota</taxon>
        <taxon>Metazoa</taxon>
        <taxon>Chordata</taxon>
        <taxon>Craniata</taxon>
        <taxon>Vertebrata</taxon>
        <taxon>Euteleostomi</taxon>
        <taxon>Archelosauria</taxon>
        <taxon>Archosauria</taxon>
        <taxon>Dinosauria</taxon>
        <taxon>Saurischia</taxon>
        <taxon>Theropoda</taxon>
        <taxon>Coelurosauria</taxon>
        <taxon>Aves</taxon>
        <taxon>Palaeognathae</taxon>
        <taxon>Casuariiformes</taxon>
        <taxon>Dromaiidae</taxon>
        <taxon>Dromaius</taxon>
    </lineage>
</organism>
<reference evidence="2" key="2">
    <citation type="submission" date="2025-09" db="UniProtKB">
        <authorList>
            <consortium name="Ensembl"/>
        </authorList>
    </citation>
    <scope>IDENTIFICATION</scope>
</reference>
<evidence type="ECO:0000256" key="1">
    <source>
        <dbReference type="SAM" id="MobiDB-lite"/>
    </source>
</evidence>
<name>A0A8C4KP07_DRONO</name>
<evidence type="ECO:0000313" key="2">
    <source>
        <dbReference type="Ensembl" id="ENSDNVP00000023709.1"/>
    </source>
</evidence>
<protein>
    <submittedName>
        <fullName evidence="2">Uncharacterized protein</fullName>
    </submittedName>
</protein>
<evidence type="ECO:0000313" key="3">
    <source>
        <dbReference type="Proteomes" id="UP000694423"/>
    </source>
</evidence>